<proteinExistence type="predicted"/>
<dbReference type="EMBL" id="JADWOX010000006">
    <property type="protein sequence ID" value="MBI1684079.1"/>
    <property type="molecule type" value="Genomic_DNA"/>
</dbReference>
<protein>
    <submittedName>
        <fullName evidence="1">Uncharacterized protein</fullName>
    </submittedName>
</protein>
<evidence type="ECO:0000313" key="2">
    <source>
        <dbReference type="Proteomes" id="UP000639859"/>
    </source>
</evidence>
<comment type="caution">
    <text evidence="1">The sequence shown here is derived from an EMBL/GenBank/DDBJ whole genome shotgun (WGS) entry which is preliminary data.</text>
</comment>
<reference evidence="1 2" key="1">
    <citation type="submission" date="2020-11" db="EMBL/GenBank/DDBJ databases">
        <title>genome sequence of strain KACC 18849.</title>
        <authorList>
            <person name="Gao J."/>
            <person name="Zhang X."/>
        </authorList>
    </citation>
    <scope>NUCLEOTIDE SEQUENCE [LARGE SCALE GENOMIC DNA]</scope>
    <source>
        <strain evidence="1 2">KACC 18849</strain>
    </source>
</reference>
<keyword evidence="2" id="KW-1185">Reference proteome</keyword>
<dbReference type="Proteomes" id="UP000639859">
    <property type="component" value="Unassembled WGS sequence"/>
</dbReference>
<gene>
    <name evidence="1" type="ORF">I4Q42_10405</name>
</gene>
<organism evidence="1 2">
    <name type="scientific">Caulobacter hibisci</name>
    <dbReference type="NCBI Taxonomy" id="2035993"/>
    <lineage>
        <taxon>Bacteria</taxon>
        <taxon>Pseudomonadati</taxon>
        <taxon>Pseudomonadota</taxon>
        <taxon>Alphaproteobacteria</taxon>
        <taxon>Caulobacterales</taxon>
        <taxon>Caulobacteraceae</taxon>
        <taxon>Caulobacter</taxon>
    </lineage>
</organism>
<name>A0ABS0SWV2_9CAUL</name>
<accession>A0ABS0SWV2</accession>
<evidence type="ECO:0000313" key="1">
    <source>
        <dbReference type="EMBL" id="MBI1684079.1"/>
    </source>
</evidence>
<sequence length="98" mass="10194">MSIAGQWDIAVDTPMGVQKSVLSLATDGQTLSGELLNQFGSTPLKEGLVDGEKLTWILQPMIPMPMTLKFEASVSGDTISGAVTSTLGTSPLTGARKA</sequence>
<dbReference type="RefSeq" id="WP_198576007.1">
    <property type="nucleotide sequence ID" value="NZ_JADWOX010000006.1"/>
</dbReference>